<dbReference type="HOGENOM" id="CLU_2361875_0_0_1"/>
<feature type="non-terminal residue" evidence="1">
    <location>
        <position position="1"/>
    </location>
</feature>
<sequence>MRSKHEIPNKTDYMKAYTFNLIETERTNCELENERNVGKIDGAFYRNFSWQIMGKQRERHLSQTDAIVVKKPRTMFLLNLERILWELHQRKYYYWY</sequence>
<organism evidence="1">
    <name type="scientific">Dendroctonus ponderosae</name>
    <name type="common">Mountain pine beetle</name>
    <dbReference type="NCBI Taxonomy" id="77166"/>
    <lineage>
        <taxon>Eukaryota</taxon>
        <taxon>Metazoa</taxon>
        <taxon>Ecdysozoa</taxon>
        <taxon>Arthropoda</taxon>
        <taxon>Hexapoda</taxon>
        <taxon>Insecta</taxon>
        <taxon>Pterygota</taxon>
        <taxon>Neoptera</taxon>
        <taxon>Endopterygota</taxon>
        <taxon>Coleoptera</taxon>
        <taxon>Polyphaga</taxon>
        <taxon>Cucujiformia</taxon>
        <taxon>Curculionidae</taxon>
        <taxon>Scolytinae</taxon>
        <taxon>Dendroctonus</taxon>
    </lineage>
</organism>
<dbReference type="EMBL" id="KB740544">
    <property type="protein sequence ID" value="ENN80409.1"/>
    <property type="molecule type" value="Genomic_DNA"/>
</dbReference>
<reference evidence="1" key="1">
    <citation type="journal article" date="2013" name="Genome Biol.">
        <title>Draft genome of the mountain pine beetle, Dendroctonus ponderosae Hopkins, a major forest pest.</title>
        <authorList>
            <person name="Keeling C.I."/>
            <person name="Yuen M.M."/>
            <person name="Liao N.Y."/>
            <person name="Docking T.R."/>
            <person name="Chan S.K."/>
            <person name="Taylor G.A."/>
            <person name="Palmquist D.L."/>
            <person name="Jackman S.D."/>
            <person name="Nguyen A."/>
            <person name="Li M."/>
            <person name="Henderson H."/>
            <person name="Janes J.K."/>
            <person name="Zhao Y."/>
            <person name="Pandoh P."/>
            <person name="Moore R."/>
            <person name="Sperling F.A."/>
            <person name="Huber D.P."/>
            <person name="Birol I."/>
            <person name="Jones S.J."/>
            <person name="Bohlmann J."/>
        </authorList>
    </citation>
    <scope>NUCLEOTIDE SEQUENCE</scope>
</reference>
<evidence type="ECO:0000313" key="1">
    <source>
        <dbReference type="EMBL" id="ENN80409.1"/>
    </source>
</evidence>
<accession>N6TIZ0</accession>
<dbReference type="OrthoDB" id="6700442at2759"/>
<protein>
    <submittedName>
        <fullName evidence="1">Uncharacterized protein</fullName>
    </submittedName>
</protein>
<gene>
    <name evidence="1" type="ORF">YQE_03157</name>
</gene>
<name>N6TIZ0_DENPD</name>
<proteinExistence type="predicted"/>
<dbReference type="AlphaFoldDB" id="N6TIZ0"/>